<evidence type="ECO:0000313" key="2">
    <source>
        <dbReference type="EMBL" id="TNN42624.1"/>
    </source>
</evidence>
<sequence length="279" mass="30855">MRPTYLEVEEHLVQQELAALFGHVAERPLDGGVAVGGLRGLRVLPLQAVDGLSEDHATRVTTRYHALPRVTTRYHPGPLSAVALPPSAPRQFSTKLLLRSPDEERVHLLQAQLQNLLFKLSVDLRRDLQVLLEHLRKRKMKMHSQSLLHLIYRSDLTRIQCPCPSPIERCFIWPLGGSGNKLKHNTDIFCLLVHPADTEQEWCRSVSTGFIQGLTQPACDVGLETCRVNQGVRSTGSVTGVTLDQGTTPGEGTLHPSGMVEEDQREAGGCTVIGCRTSR</sequence>
<name>A0A4Z2FPD2_9TELE</name>
<dbReference type="EMBL" id="SRLO01001023">
    <property type="protein sequence ID" value="TNN42624.1"/>
    <property type="molecule type" value="Genomic_DNA"/>
</dbReference>
<comment type="caution">
    <text evidence="2">The sequence shown here is derived from an EMBL/GenBank/DDBJ whole genome shotgun (WGS) entry which is preliminary data.</text>
</comment>
<dbReference type="AlphaFoldDB" id="A0A4Z2FPD2"/>
<proteinExistence type="predicted"/>
<evidence type="ECO:0000256" key="1">
    <source>
        <dbReference type="SAM" id="MobiDB-lite"/>
    </source>
</evidence>
<evidence type="ECO:0000313" key="3">
    <source>
        <dbReference type="Proteomes" id="UP000314294"/>
    </source>
</evidence>
<accession>A0A4Z2FPD2</accession>
<protein>
    <submittedName>
        <fullName evidence="2">Uncharacterized protein</fullName>
    </submittedName>
</protein>
<reference evidence="2 3" key="1">
    <citation type="submission" date="2019-03" db="EMBL/GenBank/DDBJ databases">
        <title>First draft genome of Liparis tanakae, snailfish: a comprehensive survey of snailfish specific genes.</title>
        <authorList>
            <person name="Kim W."/>
            <person name="Song I."/>
            <person name="Jeong J.-H."/>
            <person name="Kim D."/>
            <person name="Kim S."/>
            <person name="Ryu S."/>
            <person name="Song J.Y."/>
            <person name="Lee S.K."/>
        </authorList>
    </citation>
    <scope>NUCLEOTIDE SEQUENCE [LARGE SCALE GENOMIC DNA]</scope>
    <source>
        <tissue evidence="2">Muscle</tissue>
    </source>
</reference>
<keyword evidence="3" id="KW-1185">Reference proteome</keyword>
<feature type="compositionally biased region" description="Polar residues" evidence="1">
    <location>
        <begin position="237"/>
        <end position="250"/>
    </location>
</feature>
<organism evidence="2 3">
    <name type="scientific">Liparis tanakae</name>
    <name type="common">Tanaka's snailfish</name>
    <dbReference type="NCBI Taxonomy" id="230148"/>
    <lineage>
        <taxon>Eukaryota</taxon>
        <taxon>Metazoa</taxon>
        <taxon>Chordata</taxon>
        <taxon>Craniata</taxon>
        <taxon>Vertebrata</taxon>
        <taxon>Euteleostomi</taxon>
        <taxon>Actinopterygii</taxon>
        <taxon>Neopterygii</taxon>
        <taxon>Teleostei</taxon>
        <taxon>Neoteleostei</taxon>
        <taxon>Acanthomorphata</taxon>
        <taxon>Eupercaria</taxon>
        <taxon>Perciformes</taxon>
        <taxon>Cottioidei</taxon>
        <taxon>Cottales</taxon>
        <taxon>Liparidae</taxon>
        <taxon>Liparis</taxon>
    </lineage>
</organism>
<dbReference type="Proteomes" id="UP000314294">
    <property type="component" value="Unassembled WGS sequence"/>
</dbReference>
<gene>
    <name evidence="2" type="ORF">EYF80_047179</name>
</gene>
<feature type="region of interest" description="Disordered" evidence="1">
    <location>
        <begin position="237"/>
        <end position="258"/>
    </location>
</feature>